<keyword evidence="8" id="KW-1185">Reference proteome</keyword>
<dbReference type="InterPro" id="IPR036388">
    <property type="entry name" value="WH-like_DNA-bd_sf"/>
</dbReference>
<dbReference type="RefSeq" id="WP_212526485.1">
    <property type="nucleotide sequence ID" value="NZ_JAGSOG010000004.1"/>
</dbReference>
<dbReference type="InterPro" id="IPR012967">
    <property type="entry name" value="COMT_dimerisation"/>
</dbReference>
<dbReference type="GO" id="GO:0032259">
    <property type="term" value="P:methylation"/>
    <property type="evidence" value="ECO:0007669"/>
    <property type="project" value="UniProtKB-KW"/>
</dbReference>
<dbReference type="Gene3D" id="3.40.50.150">
    <property type="entry name" value="Vaccinia Virus protein VP39"/>
    <property type="match status" value="1"/>
</dbReference>
<feature type="active site" description="Proton acceptor" evidence="4">
    <location>
        <position position="248"/>
    </location>
</feature>
<keyword evidence="2" id="KW-0808">Transferase</keyword>
<dbReference type="Proteomes" id="UP000675781">
    <property type="component" value="Unassembled WGS sequence"/>
</dbReference>
<dbReference type="InterPro" id="IPR036390">
    <property type="entry name" value="WH_DNA-bd_sf"/>
</dbReference>
<name>A0A941EI73_9ACTN</name>
<evidence type="ECO:0000259" key="6">
    <source>
        <dbReference type="Pfam" id="PF08100"/>
    </source>
</evidence>
<evidence type="ECO:0008006" key="9">
    <source>
        <dbReference type="Google" id="ProtNLM"/>
    </source>
</evidence>
<sequence length="338" mass="36800">MSDTDQVAVPPQLQMLPMLLGFEASQALYVAAKLDLATILSNGPVPIARLAAETKADPDALERIIRFLATIGVFRTEDGQVEVTELGLTLADGRPESLRYAAIYWMESHYTAFSDLLHTALTGEPAFERHYGRPFFDWISADPERVEVQNRMCLNMNTAVRAGMFDGYRLPDGAVVADLGGADGASLVHLLAGHPDRGGILFDRAEVVGAARANLAEHGLAERVRCVAGDFFESVPAADIYLLSYILHDWDDRSCLRILRNIAKAADSGARLVLVEAVLPPGDIPHPVRGMDLTMLALVSGRERNADQFRELLDAAGFTLDQVIPSSTSVNFVEATLR</sequence>
<feature type="domain" description="O-methyltransferase C-terminal" evidence="5">
    <location>
        <begin position="117"/>
        <end position="318"/>
    </location>
</feature>
<keyword evidence="1" id="KW-0489">Methyltransferase</keyword>
<keyword evidence="3" id="KW-0949">S-adenosyl-L-methionine</keyword>
<evidence type="ECO:0000313" key="8">
    <source>
        <dbReference type="Proteomes" id="UP000675781"/>
    </source>
</evidence>
<feature type="domain" description="O-methyltransferase dimerisation" evidence="6">
    <location>
        <begin position="19"/>
        <end position="85"/>
    </location>
</feature>
<evidence type="ECO:0000256" key="2">
    <source>
        <dbReference type="ARBA" id="ARBA00022679"/>
    </source>
</evidence>
<dbReference type="GO" id="GO:0008171">
    <property type="term" value="F:O-methyltransferase activity"/>
    <property type="evidence" value="ECO:0007669"/>
    <property type="project" value="InterPro"/>
</dbReference>
<reference evidence="7" key="1">
    <citation type="submission" date="2021-04" db="EMBL/GenBank/DDBJ databases">
        <title>Genome based classification of Actinospica acidithermotolerans sp. nov., an actinobacterium isolated from an Indonesian hot spring.</title>
        <authorList>
            <person name="Kusuma A.B."/>
            <person name="Putra K.E."/>
            <person name="Nafisah S."/>
            <person name="Loh J."/>
            <person name="Nouioui I."/>
            <person name="Goodfellow M."/>
        </authorList>
    </citation>
    <scope>NUCLEOTIDE SEQUENCE</scope>
    <source>
        <strain evidence="7">CSCA 57</strain>
    </source>
</reference>
<dbReference type="Pfam" id="PF00891">
    <property type="entry name" value="Methyltransf_2"/>
    <property type="match status" value="1"/>
</dbReference>
<evidence type="ECO:0000256" key="3">
    <source>
        <dbReference type="ARBA" id="ARBA00022691"/>
    </source>
</evidence>
<dbReference type="Pfam" id="PF08100">
    <property type="entry name" value="Dimerisation"/>
    <property type="match status" value="1"/>
</dbReference>
<dbReference type="InterPro" id="IPR016461">
    <property type="entry name" value="COMT-like"/>
</dbReference>
<evidence type="ECO:0000256" key="4">
    <source>
        <dbReference type="PIRSR" id="PIRSR005739-1"/>
    </source>
</evidence>
<dbReference type="SUPFAM" id="SSF46785">
    <property type="entry name" value="Winged helix' DNA-binding domain"/>
    <property type="match status" value="1"/>
</dbReference>
<dbReference type="SUPFAM" id="SSF53335">
    <property type="entry name" value="S-adenosyl-L-methionine-dependent methyltransferases"/>
    <property type="match status" value="1"/>
</dbReference>
<evidence type="ECO:0000313" key="7">
    <source>
        <dbReference type="EMBL" id="MBR7831947.1"/>
    </source>
</evidence>
<dbReference type="GO" id="GO:0046983">
    <property type="term" value="F:protein dimerization activity"/>
    <property type="evidence" value="ECO:0007669"/>
    <property type="project" value="InterPro"/>
</dbReference>
<dbReference type="PANTHER" id="PTHR43712:SF2">
    <property type="entry name" value="O-METHYLTRANSFERASE CICE"/>
    <property type="match status" value="1"/>
</dbReference>
<dbReference type="CDD" id="cd02440">
    <property type="entry name" value="AdoMet_MTases"/>
    <property type="match status" value="1"/>
</dbReference>
<accession>A0A941EI73</accession>
<dbReference type="PIRSF" id="PIRSF005739">
    <property type="entry name" value="O-mtase"/>
    <property type="match status" value="1"/>
</dbReference>
<evidence type="ECO:0000256" key="1">
    <source>
        <dbReference type="ARBA" id="ARBA00022603"/>
    </source>
</evidence>
<protein>
    <recommendedName>
        <fullName evidence="9">Methyltransferase</fullName>
    </recommendedName>
</protein>
<proteinExistence type="predicted"/>
<comment type="caution">
    <text evidence="7">The sequence shown here is derived from an EMBL/GenBank/DDBJ whole genome shotgun (WGS) entry which is preliminary data.</text>
</comment>
<dbReference type="Gene3D" id="1.10.10.10">
    <property type="entry name" value="Winged helix-like DNA-binding domain superfamily/Winged helix DNA-binding domain"/>
    <property type="match status" value="1"/>
</dbReference>
<dbReference type="InterPro" id="IPR001077">
    <property type="entry name" value="COMT_C"/>
</dbReference>
<dbReference type="EMBL" id="JAGSOG010000004">
    <property type="protein sequence ID" value="MBR7831947.1"/>
    <property type="molecule type" value="Genomic_DNA"/>
</dbReference>
<dbReference type="AlphaFoldDB" id="A0A941EI73"/>
<dbReference type="InterPro" id="IPR029063">
    <property type="entry name" value="SAM-dependent_MTases_sf"/>
</dbReference>
<organism evidence="7 8">
    <name type="scientific">Actinospica durhamensis</name>
    <dbReference type="NCBI Taxonomy" id="1508375"/>
    <lineage>
        <taxon>Bacteria</taxon>
        <taxon>Bacillati</taxon>
        <taxon>Actinomycetota</taxon>
        <taxon>Actinomycetes</taxon>
        <taxon>Catenulisporales</taxon>
        <taxon>Actinospicaceae</taxon>
        <taxon>Actinospica</taxon>
    </lineage>
</organism>
<gene>
    <name evidence="7" type="ORF">KDL01_01665</name>
</gene>
<dbReference type="PANTHER" id="PTHR43712">
    <property type="entry name" value="PUTATIVE (AFU_ORTHOLOGUE AFUA_4G14580)-RELATED"/>
    <property type="match status" value="1"/>
</dbReference>
<evidence type="ECO:0000259" key="5">
    <source>
        <dbReference type="Pfam" id="PF00891"/>
    </source>
</evidence>
<dbReference type="PROSITE" id="PS51683">
    <property type="entry name" value="SAM_OMT_II"/>
    <property type="match status" value="1"/>
</dbReference>